<keyword evidence="10" id="KW-1185">Reference proteome</keyword>
<feature type="domain" description="BZIP" evidence="8">
    <location>
        <begin position="114"/>
        <end position="177"/>
    </location>
</feature>
<evidence type="ECO:0000256" key="5">
    <source>
        <dbReference type="ARBA" id="ARBA00023242"/>
    </source>
</evidence>
<dbReference type="GO" id="GO:0001228">
    <property type="term" value="F:DNA-binding transcription activator activity, RNA polymerase II-specific"/>
    <property type="evidence" value="ECO:0007669"/>
    <property type="project" value="TreeGrafter"/>
</dbReference>
<proteinExistence type="predicted"/>
<dbReference type="SMART" id="SM00338">
    <property type="entry name" value="BRLZ"/>
    <property type="match status" value="1"/>
</dbReference>
<accession>A0A443HZ88</accession>
<dbReference type="GO" id="GO:0005634">
    <property type="term" value="C:nucleus"/>
    <property type="evidence" value="ECO:0007669"/>
    <property type="project" value="UniProtKB-SubCell"/>
</dbReference>
<dbReference type="InterPro" id="IPR046347">
    <property type="entry name" value="bZIP_sf"/>
</dbReference>
<dbReference type="PROSITE" id="PS00036">
    <property type="entry name" value="BZIP_BASIC"/>
    <property type="match status" value="1"/>
</dbReference>
<gene>
    <name evidence="9" type="ORF">C8Q69DRAFT_215337</name>
</gene>
<organism evidence="9 10">
    <name type="scientific">Byssochlamys spectabilis</name>
    <name type="common">Paecilomyces variotii</name>
    <dbReference type="NCBI Taxonomy" id="264951"/>
    <lineage>
        <taxon>Eukaryota</taxon>
        <taxon>Fungi</taxon>
        <taxon>Dikarya</taxon>
        <taxon>Ascomycota</taxon>
        <taxon>Pezizomycotina</taxon>
        <taxon>Eurotiomycetes</taxon>
        <taxon>Eurotiomycetidae</taxon>
        <taxon>Eurotiales</taxon>
        <taxon>Thermoascaceae</taxon>
        <taxon>Paecilomyces</taxon>
    </lineage>
</organism>
<dbReference type="VEuPathDB" id="FungiDB:C8Q69DRAFT_215337"/>
<dbReference type="PANTHER" id="PTHR13044">
    <property type="entry name" value="ACTIVATING TRANSCRIPTION FACTOR ATF 4/5"/>
    <property type="match status" value="1"/>
</dbReference>
<evidence type="ECO:0000256" key="4">
    <source>
        <dbReference type="ARBA" id="ARBA00023163"/>
    </source>
</evidence>
<dbReference type="SUPFAM" id="SSF57959">
    <property type="entry name" value="Leucine zipper domain"/>
    <property type="match status" value="1"/>
</dbReference>
<dbReference type="CDD" id="cd12193">
    <property type="entry name" value="bZIP_GCN4"/>
    <property type="match status" value="1"/>
</dbReference>
<feature type="region of interest" description="Disordered" evidence="7">
    <location>
        <begin position="1"/>
        <end position="26"/>
    </location>
</feature>
<dbReference type="Proteomes" id="UP000283841">
    <property type="component" value="Unassembled WGS sequence"/>
</dbReference>
<keyword evidence="3" id="KW-0238">DNA-binding</keyword>
<comment type="caution">
    <text evidence="9">The sequence shown here is derived from an EMBL/GenBank/DDBJ whole genome shotgun (WGS) entry which is preliminary data.</text>
</comment>
<feature type="compositionally biased region" description="Polar residues" evidence="7">
    <location>
        <begin position="100"/>
        <end position="109"/>
    </location>
</feature>
<dbReference type="PROSITE" id="PS50217">
    <property type="entry name" value="BZIP"/>
    <property type="match status" value="1"/>
</dbReference>
<feature type="coiled-coil region" evidence="6">
    <location>
        <begin position="132"/>
        <end position="159"/>
    </location>
</feature>
<keyword evidence="4" id="KW-0804">Transcription</keyword>
<dbReference type="STRING" id="264951.A0A443HZ88"/>
<dbReference type="AlphaFoldDB" id="A0A443HZ88"/>
<keyword evidence="5" id="KW-0539">Nucleus</keyword>
<dbReference type="Gene3D" id="1.20.5.170">
    <property type="match status" value="1"/>
</dbReference>
<dbReference type="InterPro" id="IPR004827">
    <property type="entry name" value="bZIP"/>
</dbReference>
<name>A0A443HZ88_BYSSP</name>
<feature type="compositionally biased region" description="Basic and acidic residues" evidence="7">
    <location>
        <begin position="86"/>
        <end position="99"/>
    </location>
</feature>
<evidence type="ECO:0000256" key="1">
    <source>
        <dbReference type="ARBA" id="ARBA00004123"/>
    </source>
</evidence>
<evidence type="ECO:0000256" key="7">
    <source>
        <dbReference type="SAM" id="MobiDB-lite"/>
    </source>
</evidence>
<dbReference type="PANTHER" id="PTHR13044:SF38">
    <property type="entry name" value="BZIP DOMAIN-CONTAINING PROTEIN"/>
    <property type="match status" value="1"/>
</dbReference>
<dbReference type="EMBL" id="RCNU01000003">
    <property type="protein sequence ID" value="RWQ97083.1"/>
    <property type="molecule type" value="Genomic_DNA"/>
</dbReference>
<sequence length="180" mass="20154">MSGTILQQPTFNPRAERLSPSRPSPSCLSFSTFQLGNRLSANRDHASSLTSSRTADHYQTSQTSASEAQPTSPCYSSSNSASNRETVLEPSRRGKRSFDESTLPSTKSAENSEEDKIVEKRRRNTLAARRFRQKQQDRVTNLEAELAIVTKERDELKMLVARYQGETEALRKLVADGKKT</sequence>
<dbReference type="GeneID" id="39595516"/>
<dbReference type="Pfam" id="PF07716">
    <property type="entry name" value="bZIP_2"/>
    <property type="match status" value="1"/>
</dbReference>
<reference evidence="9 10" key="1">
    <citation type="journal article" date="2018" name="Front. Microbiol.">
        <title>Genomic and genetic insights into a cosmopolitan fungus, Paecilomyces variotii (Eurotiales).</title>
        <authorList>
            <person name="Urquhart A.S."/>
            <person name="Mondo S.J."/>
            <person name="Makela M.R."/>
            <person name="Hane J.K."/>
            <person name="Wiebenga A."/>
            <person name="He G."/>
            <person name="Mihaltcheva S."/>
            <person name="Pangilinan J."/>
            <person name="Lipzen A."/>
            <person name="Barry K."/>
            <person name="de Vries R.P."/>
            <person name="Grigoriev I.V."/>
            <person name="Idnurm A."/>
        </authorList>
    </citation>
    <scope>NUCLEOTIDE SEQUENCE [LARGE SCALE GENOMIC DNA]</scope>
    <source>
        <strain evidence="9 10">CBS 101075</strain>
    </source>
</reference>
<evidence type="ECO:0000313" key="10">
    <source>
        <dbReference type="Proteomes" id="UP000283841"/>
    </source>
</evidence>
<keyword evidence="6" id="KW-0175">Coiled coil</keyword>
<dbReference type="RefSeq" id="XP_028486728.1">
    <property type="nucleotide sequence ID" value="XM_028626239.1"/>
</dbReference>
<evidence type="ECO:0000256" key="6">
    <source>
        <dbReference type="SAM" id="Coils"/>
    </source>
</evidence>
<comment type="subcellular location">
    <subcellularLocation>
        <location evidence="1">Nucleus</location>
    </subcellularLocation>
</comment>
<evidence type="ECO:0000256" key="3">
    <source>
        <dbReference type="ARBA" id="ARBA00023125"/>
    </source>
</evidence>
<dbReference type="GO" id="GO:0000977">
    <property type="term" value="F:RNA polymerase II transcription regulatory region sequence-specific DNA binding"/>
    <property type="evidence" value="ECO:0007669"/>
    <property type="project" value="TreeGrafter"/>
</dbReference>
<feature type="compositionally biased region" description="Polar residues" evidence="7">
    <location>
        <begin position="1"/>
        <end position="11"/>
    </location>
</feature>
<evidence type="ECO:0000313" key="9">
    <source>
        <dbReference type="EMBL" id="RWQ97083.1"/>
    </source>
</evidence>
<protein>
    <recommendedName>
        <fullName evidence="8">BZIP domain-containing protein</fullName>
    </recommendedName>
</protein>
<keyword evidence="2" id="KW-0805">Transcription regulation</keyword>
<evidence type="ECO:0000259" key="8">
    <source>
        <dbReference type="PROSITE" id="PS50217"/>
    </source>
</evidence>
<feature type="region of interest" description="Disordered" evidence="7">
    <location>
        <begin position="41"/>
        <end position="118"/>
    </location>
</feature>
<feature type="compositionally biased region" description="Polar residues" evidence="7">
    <location>
        <begin position="47"/>
        <end position="75"/>
    </location>
</feature>
<evidence type="ECO:0000256" key="2">
    <source>
        <dbReference type="ARBA" id="ARBA00023015"/>
    </source>
</evidence>